<dbReference type="NCBIfam" id="TIGR04197">
    <property type="entry name" value="T7SS_SACOL2603"/>
    <property type="match status" value="1"/>
</dbReference>
<comment type="caution">
    <text evidence="2">The sequence shown here is derived from an EMBL/GenBank/DDBJ whole genome shotgun (WGS) entry which is preliminary data.</text>
</comment>
<sequence length="111" mass="12391">MGQFQSNFQTAEQIATQMGTAADTIQSATNRSITKSERTTLSVNSKAQEANQQTLDLTKQFYAAFQQGVNNIHSVAQEFERMDNELQKNFNGSPFMKDPLADMTTYANAKK</sequence>
<dbReference type="Proteomes" id="UP000789423">
    <property type="component" value="Unassembled WGS sequence"/>
</dbReference>
<feature type="region of interest" description="Disordered" evidence="1">
    <location>
        <begin position="19"/>
        <end position="50"/>
    </location>
</feature>
<gene>
    <name evidence="2" type="ORF">BACCIP111899_01163</name>
</gene>
<organism evidence="2 3">
    <name type="scientific">Bacillus rhizoplanae</name>
    <dbReference type="NCBI Taxonomy" id="2880966"/>
    <lineage>
        <taxon>Bacteria</taxon>
        <taxon>Bacillati</taxon>
        <taxon>Bacillota</taxon>
        <taxon>Bacilli</taxon>
        <taxon>Bacillales</taxon>
        <taxon>Bacillaceae</taxon>
        <taxon>Bacillus</taxon>
    </lineage>
</organism>
<evidence type="ECO:0008006" key="4">
    <source>
        <dbReference type="Google" id="ProtNLM"/>
    </source>
</evidence>
<name>A0ABM8Y8H0_9BACI</name>
<proteinExistence type="predicted"/>
<accession>A0ABM8Y8H0</accession>
<dbReference type="EMBL" id="CAKJTI010000004">
    <property type="protein sequence ID" value="CAG9611991.1"/>
    <property type="molecule type" value="Genomic_DNA"/>
</dbReference>
<reference evidence="2 3" key="1">
    <citation type="submission" date="2021-10" db="EMBL/GenBank/DDBJ databases">
        <authorList>
            <person name="Criscuolo A."/>
        </authorList>
    </citation>
    <scope>NUCLEOTIDE SEQUENCE [LARGE SCALE GENOMIC DNA]</scope>
    <source>
        <strain evidence="3">CIP 111899</strain>
    </source>
</reference>
<evidence type="ECO:0000256" key="1">
    <source>
        <dbReference type="SAM" id="MobiDB-lite"/>
    </source>
</evidence>
<protein>
    <recommendedName>
        <fullName evidence="4">TIGR04197 family type VII secretion effector</fullName>
    </recommendedName>
</protein>
<dbReference type="InterPro" id="IPR021477">
    <property type="entry name" value="TVIIS_effector_SACOL2603_fam"/>
</dbReference>
<keyword evidence="3" id="KW-1185">Reference proteome</keyword>
<evidence type="ECO:0000313" key="2">
    <source>
        <dbReference type="EMBL" id="CAG9611991.1"/>
    </source>
</evidence>
<evidence type="ECO:0000313" key="3">
    <source>
        <dbReference type="Proteomes" id="UP000789423"/>
    </source>
</evidence>